<evidence type="ECO:0000313" key="5">
    <source>
        <dbReference type="EMBL" id="KAG6667383.1"/>
    </source>
</evidence>
<accession>A0A8T1RM47</accession>
<reference evidence="5" key="1">
    <citation type="submission" date="2020-12" db="EMBL/GenBank/DDBJ databases">
        <title>WGS assembly of Carya illinoinensis cv. Pawnee.</title>
        <authorList>
            <person name="Platts A."/>
            <person name="Shu S."/>
            <person name="Wright S."/>
            <person name="Barry K."/>
            <person name="Edger P."/>
            <person name="Pires J.C."/>
            <person name="Schmutz J."/>
        </authorList>
    </citation>
    <scope>NUCLEOTIDE SEQUENCE</scope>
    <source>
        <tissue evidence="5">Leaf</tissue>
    </source>
</reference>
<feature type="compositionally biased region" description="Polar residues" evidence="2">
    <location>
        <begin position="141"/>
        <end position="150"/>
    </location>
</feature>
<comment type="caution">
    <text evidence="5">The sequence shown here is derived from an EMBL/GenBank/DDBJ whole genome shotgun (WGS) entry which is preliminary data.</text>
</comment>
<dbReference type="SMART" id="SM00248">
    <property type="entry name" value="ANK"/>
    <property type="match status" value="4"/>
</dbReference>
<gene>
    <name evidence="5" type="ORF">CIPAW_01G097000</name>
</gene>
<evidence type="ECO:0000259" key="4">
    <source>
        <dbReference type="Pfam" id="PF13962"/>
    </source>
</evidence>
<dbReference type="PANTHER" id="PTHR24177:SF329">
    <property type="entry name" value="ANKYRIN REPEAT PROTEIN"/>
    <property type="match status" value="1"/>
</dbReference>
<dbReference type="AlphaFoldDB" id="A0A8T1RM47"/>
<dbReference type="Pfam" id="PF12796">
    <property type="entry name" value="Ank_2"/>
    <property type="match status" value="1"/>
</dbReference>
<feature type="transmembrane region" description="Helical" evidence="3">
    <location>
        <begin position="579"/>
        <end position="599"/>
    </location>
</feature>
<keyword evidence="3" id="KW-0812">Transmembrane</keyword>
<organism evidence="5 6">
    <name type="scientific">Carya illinoinensis</name>
    <name type="common">Pecan</name>
    <dbReference type="NCBI Taxonomy" id="32201"/>
    <lineage>
        <taxon>Eukaryota</taxon>
        <taxon>Viridiplantae</taxon>
        <taxon>Streptophyta</taxon>
        <taxon>Embryophyta</taxon>
        <taxon>Tracheophyta</taxon>
        <taxon>Spermatophyta</taxon>
        <taxon>Magnoliopsida</taxon>
        <taxon>eudicotyledons</taxon>
        <taxon>Gunneridae</taxon>
        <taxon>Pentapetalae</taxon>
        <taxon>rosids</taxon>
        <taxon>fabids</taxon>
        <taxon>Fagales</taxon>
        <taxon>Juglandaceae</taxon>
        <taxon>Carya</taxon>
    </lineage>
</organism>
<dbReference type="PANTHER" id="PTHR24177">
    <property type="entry name" value="CASKIN"/>
    <property type="match status" value="1"/>
</dbReference>
<keyword evidence="3" id="KW-1133">Transmembrane helix</keyword>
<dbReference type="InterPro" id="IPR026961">
    <property type="entry name" value="PGG_dom"/>
</dbReference>
<dbReference type="Pfam" id="PF13962">
    <property type="entry name" value="PGG"/>
    <property type="match status" value="1"/>
</dbReference>
<keyword evidence="3" id="KW-0472">Membrane</keyword>
<dbReference type="PROSITE" id="PS50088">
    <property type="entry name" value="ANK_REPEAT"/>
    <property type="match status" value="1"/>
</dbReference>
<name>A0A8T1RM47_CARIL</name>
<dbReference type="EMBL" id="CM031809">
    <property type="protein sequence ID" value="KAG6667383.1"/>
    <property type="molecule type" value="Genomic_DNA"/>
</dbReference>
<feature type="transmembrane region" description="Helical" evidence="3">
    <location>
        <begin position="663"/>
        <end position="687"/>
    </location>
</feature>
<feature type="repeat" description="ANK" evidence="1">
    <location>
        <begin position="197"/>
        <end position="219"/>
    </location>
</feature>
<dbReference type="Proteomes" id="UP000811609">
    <property type="component" value="Chromosome 1"/>
</dbReference>
<feature type="transmembrane region" description="Helical" evidence="3">
    <location>
        <begin position="693"/>
        <end position="711"/>
    </location>
</feature>
<dbReference type="Pfam" id="PF14223">
    <property type="entry name" value="Retrotran_gag_2"/>
    <property type="match status" value="1"/>
</dbReference>
<dbReference type="InterPro" id="IPR002110">
    <property type="entry name" value="Ankyrin_rpt"/>
</dbReference>
<dbReference type="PROSITE" id="PS50297">
    <property type="entry name" value="ANK_REP_REGION"/>
    <property type="match status" value="1"/>
</dbReference>
<feature type="compositionally biased region" description="Polar residues" evidence="2">
    <location>
        <begin position="115"/>
        <end position="124"/>
    </location>
</feature>
<sequence>MVKKNMLSGTIVPEVLRNDNYANWSACIKNYLLAQDLWDIFETTTKPPEPEDGVMEFKAWRKKNAAALHAIQISCGVEILSQINHISSAKTVWDTLPKLMTQPPSKGVNPVAKLGNSSNIPSSNIHEDRSTIAPDQKVEPGSSSNDPGRKNIINTWNADYYMEYMPLHNALKSGDWNSAKEFFKLQPNSKSAKITTLGKTALHVSVEAGHVHIVEALVDLMSEDDLEVQDNFGDTALMETTYSGQYKMAECMLRKNKKLVSMGKTIQSVGQLLPVVMAISNGYIKMARYLYSLTPLEDLFPEKGRSGSTLCTQAIYTRALDIALDLIRRCPRLVLAPDRENFSPLYALASVKYAFPSGHRLVFWKRWISSCIHIQSANGTSTNDVQLRIEEDEERQSNVVKTNKSLVQAILRRPFSKLIKLLDQEGRSKGKVYQAIFRSIKEGVFEFVHDVVKANPDLLWSVDGNSRNIFSYAVLYRQAEIFSLIYGLDVKNRIVYQRDDSYNNILHMAGMSPVSIMLNRIPGAALQMQRELQWFKEVESIVHPKVKEVVNKKTMTPRELFTENHKDLMKEGEKWMKDTATSCTVVAALILTIMFAVAFTVPGGNNQDTGLPIFFNKKLFRLFIISDSLSLFSSASSVLMFLGILTSRYAEEDFFKSLPTKMIIGLSTLFFSIATMMIAFSAGLLLMLHEESWMVVPIISLASIPVTLFVLMQFPLLESVQGFPIVLSTTRKIWQRVKYEKHGFYCTKCYRQGHTAVVCRMGMKKTEDTKKEKRVPNLAWKGKNEKEEVDTVKNDGGVQVEAGEQMGAVQDLNGTGSSMATVMETGLILKDALLNESRLIEKEVKEGEVCEDIEGNAGQAYSVGERVGDVLVENNTMVIARDSA</sequence>
<dbReference type="GO" id="GO:0016020">
    <property type="term" value="C:membrane"/>
    <property type="evidence" value="ECO:0007669"/>
    <property type="project" value="TreeGrafter"/>
</dbReference>
<evidence type="ECO:0000256" key="1">
    <source>
        <dbReference type="PROSITE-ProRule" id="PRU00023"/>
    </source>
</evidence>
<protein>
    <recommendedName>
        <fullName evidence="4">PGG domain-containing protein</fullName>
    </recommendedName>
</protein>
<feature type="transmembrane region" description="Helical" evidence="3">
    <location>
        <begin position="619"/>
        <end position="642"/>
    </location>
</feature>
<evidence type="ECO:0000313" key="6">
    <source>
        <dbReference type="Proteomes" id="UP000811609"/>
    </source>
</evidence>
<keyword evidence="6" id="KW-1185">Reference proteome</keyword>
<evidence type="ECO:0000256" key="2">
    <source>
        <dbReference type="SAM" id="MobiDB-lite"/>
    </source>
</evidence>
<feature type="domain" description="PGG" evidence="4">
    <location>
        <begin position="573"/>
        <end position="686"/>
    </location>
</feature>
<evidence type="ECO:0000256" key="3">
    <source>
        <dbReference type="SAM" id="Phobius"/>
    </source>
</evidence>
<proteinExistence type="predicted"/>
<keyword evidence="1" id="KW-0040">ANK repeat</keyword>
<feature type="region of interest" description="Disordered" evidence="2">
    <location>
        <begin position="104"/>
        <end position="150"/>
    </location>
</feature>